<comment type="caution">
    <text evidence="6">The sequence shown here is derived from an EMBL/GenBank/DDBJ whole genome shotgun (WGS) entry which is preliminary data.</text>
</comment>
<feature type="compositionally biased region" description="Gly residues" evidence="1">
    <location>
        <begin position="636"/>
        <end position="654"/>
    </location>
</feature>
<dbReference type="Proteomes" id="UP000278351">
    <property type="component" value="Unassembled WGS sequence"/>
</dbReference>
<feature type="transmembrane region" description="Helical" evidence="2">
    <location>
        <begin position="492"/>
        <end position="511"/>
    </location>
</feature>
<dbReference type="OrthoDB" id="9767603at2"/>
<keyword evidence="3" id="KW-0732">Signal</keyword>
<keyword evidence="7" id="KW-1185">Reference proteome</keyword>
<feature type="transmembrane region" description="Helical" evidence="2">
    <location>
        <begin position="263"/>
        <end position="281"/>
    </location>
</feature>
<evidence type="ECO:0000256" key="1">
    <source>
        <dbReference type="SAM" id="MobiDB-lite"/>
    </source>
</evidence>
<sequence>MTKQFFLLAILLFAGRLAVAQNAAADAVPVQAPYPSEQPVYPHSEGILQFHADIVIYPSGMLHVREKIKVYAAGASIRKGIFRTIPVYRKDVYGRNVHTGIHVGGVLKNGQPEPYSELEEHGELTVRIGDADVLLQEGIYEYDITYETGGQIGFFDGYDELYWNVTGSNWSFPIEKASAAITVPYGAQVLQTACYTGPDGSTATDCRTSRDSSGTQVFHTNNRLESGSGFTIAVGFSPGLITRPPPPTAMEKLISRLMRYREYWLAVLGGLIMFGYSFFTWRKHGKDPEQPIPVPAFEPPDGLSPGSIRYLHTRSADNTGFTATIVNMAIKKAIHIKKDDAEYVLEKTGEQPPNLLPEEKAIYARLFSGRNKIRVDDAYHGTFSKAQSAFKDSMTAQHDLKKYFLSNSRQIAIGGLIAGAILIGYLMAVNIGQFFFLLFLLPFLGVGGSLLVTGIRNLKQGCTGVILTLVGGAFTLAPLGVLFLVMDDVPGVALIFVLALLAAYFWYIYLIKAPTPLGAEKASKIEGFMMYLKTAEEHRLNMLTPPEHTPALFERLLPYAIALGLENEWGSKFENVLAQAGYSPEWYDGDTINYRNFSNSFGSGFTSSLMRAQVDPTPPSSSSSGSSGSSSWSSGSSGGGSSGGGGGGGGGGGW</sequence>
<evidence type="ECO:0000256" key="2">
    <source>
        <dbReference type="SAM" id="Phobius"/>
    </source>
</evidence>
<evidence type="ECO:0000313" key="6">
    <source>
        <dbReference type="EMBL" id="RPE08642.1"/>
    </source>
</evidence>
<dbReference type="RefSeq" id="WP_123847641.1">
    <property type="nucleotide sequence ID" value="NZ_RPDH01000002.1"/>
</dbReference>
<gene>
    <name evidence="6" type="ORF">EGT74_16515</name>
</gene>
<dbReference type="EMBL" id="RPDH01000002">
    <property type="protein sequence ID" value="RPE08642.1"/>
    <property type="molecule type" value="Genomic_DNA"/>
</dbReference>
<name>A0A3N4PIW9_9BACT</name>
<evidence type="ECO:0000259" key="5">
    <source>
        <dbReference type="Pfam" id="PF20990"/>
    </source>
</evidence>
<feature type="transmembrane region" description="Helical" evidence="2">
    <location>
        <begin position="465"/>
        <end position="486"/>
    </location>
</feature>
<feature type="transmembrane region" description="Helical" evidence="2">
    <location>
        <begin position="434"/>
        <end position="453"/>
    </location>
</feature>
<keyword evidence="2" id="KW-0472">Membrane</keyword>
<evidence type="ECO:0000259" key="4">
    <source>
        <dbReference type="Pfam" id="PF09972"/>
    </source>
</evidence>
<dbReference type="AlphaFoldDB" id="A0A3N4PIW9"/>
<keyword evidence="2" id="KW-1133">Transmembrane helix</keyword>
<dbReference type="Pfam" id="PF09972">
    <property type="entry name" value="DUF2207"/>
    <property type="match status" value="1"/>
</dbReference>
<dbReference type="InterPro" id="IPR048389">
    <property type="entry name" value="YciQ-like_C"/>
</dbReference>
<keyword evidence="2" id="KW-0812">Transmembrane</keyword>
<feature type="region of interest" description="Disordered" evidence="1">
    <location>
        <begin position="610"/>
        <end position="654"/>
    </location>
</feature>
<evidence type="ECO:0000313" key="7">
    <source>
        <dbReference type="Proteomes" id="UP000278351"/>
    </source>
</evidence>
<dbReference type="InterPro" id="IPR018702">
    <property type="entry name" value="DUF2207"/>
</dbReference>
<protein>
    <submittedName>
        <fullName evidence="6">DUF2207 domain-containing protein</fullName>
    </submittedName>
</protein>
<reference evidence="6 7" key="1">
    <citation type="submission" date="2018-11" db="EMBL/GenBank/DDBJ databases">
        <title>Chitinophaga lutea sp.nov., isolate from arsenic contaminated soil.</title>
        <authorList>
            <person name="Zong Y."/>
        </authorList>
    </citation>
    <scope>NUCLEOTIDE SEQUENCE [LARGE SCALE GENOMIC DNA]</scope>
    <source>
        <strain evidence="6 7">ZY74</strain>
    </source>
</reference>
<dbReference type="Pfam" id="PF20990">
    <property type="entry name" value="DUF2207_C"/>
    <property type="match status" value="1"/>
</dbReference>
<feature type="domain" description="Predicted membrane protein YciQ-like C-terminal" evidence="5">
    <location>
        <begin position="296"/>
        <end position="573"/>
    </location>
</feature>
<evidence type="ECO:0000256" key="3">
    <source>
        <dbReference type="SAM" id="SignalP"/>
    </source>
</evidence>
<feature type="transmembrane region" description="Helical" evidence="2">
    <location>
        <begin position="411"/>
        <end position="428"/>
    </location>
</feature>
<proteinExistence type="predicted"/>
<accession>A0A3N4PIW9</accession>
<feature type="chain" id="PRO_5018203614" evidence="3">
    <location>
        <begin position="21"/>
        <end position="654"/>
    </location>
</feature>
<organism evidence="6 7">
    <name type="scientific">Chitinophaga lutea</name>
    <dbReference type="NCBI Taxonomy" id="2488634"/>
    <lineage>
        <taxon>Bacteria</taxon>
        <taxon>Pseudomonadati</taxon>
        <taxon>Bacteroidota</taxon>
        <taxon>Chitinophagia</taxon>
        <taxon>Chitinophagales</taxon>
        <taxon>Chitinophagaceae</taxon>
        <taxon>Chitinophaga</taxon>
    </lineage>
</organism>
<feature type="compositionally biased region" description="Low complexity" evidence="1">
    <location>
        <begin position="620"/>
        <end position="635"/>
    </location>
</feature>
<feature type="domain" description="DUF2207" evidence="4">
    <location>
        <begin position="47"/>
        <end position="236"/>
    </location>
</feature>
<feature type="signal peptide" evidence="3">
    <location>
        <begin position="1"/>
        <end position="20"/>
    </location>
</feature>